<dbReference type="EMBL" id="BTSX01000001">
    <property type="protein sequence ID" value="GMS81623.1"/>
    <property type="molecule type" value="Genomic_DNA"/>
</dbReference>
<dbReference type="Proteomes" id="UP001432027">
    <property type="component" value="Unassembled WGS sequence"/>
</dbReference>
<evidence type="ECO:0000313" key="2">
    <source>
        <dbReference type="Proteomes" id="UP001432027"/>
    </source>
</evidence>
<comment type="caution">
    <text evidence="1">The sequence shown here is derived from an EMBL/GenBank/DDBJ whole genome shotgun (WGS) entry which is preliminary data.</text>
</comment>
<organism evidence="1 2">
    <name type="scientific">Pristionchus entomophagus</name>
    <dbReference type="NCBI Taxonomy" id="358040"/>
    <lineage>
        <taxon>Eukaryota</taxon>
        <taxon>Metazoa</taxon>
        <taxon>Ecdysozoa</taxon>
        <taxon>Nematoda</taxon>
        <taxon>Chromadorea</taxon>
        <taxon>Rhabditida</taxon>
        <taxon>Rhabditina</taxon>
        <taxon>Diplogasteromorpha</taxon>
        <taxon>Diplogasteroidea</taxon>
        <taxon>Neodiplogasteridae</taxon>
        <taxon>Pristionchus</taxon>
    </lineage>
</organism>
<feature type="non-terminal residue" evidence="1">
    <location>
        <position position="1"/>
    </location>
</feature>
<keyword evidence="2" id="KW-1185">Reference proteome</keyword>
<reference evidence="1" key="1">
    <citation type="submission" date="2023-10" db="EMBL/GenBank/DDBJ databases">
        <title>Genome assembly of Pristionchus species.</title>
        <authorList>
            <person name="Yoshida K."/>
            <person name="Sommer R.J."/>
        </authorList>
    </citation>
    <scope>NUCLEOTIDE SEQUENCE</scope>
    <source>
        <strain evidence="1">RS0144</strain>
    </source>
</reference>
<sequence length="97" mass="10760">AWPWSNAEQRQAMDSENGDMQIRVAARSAHLPPRYSDLFGSGSSRVNAAFIPQSVGAYTGKEVNGAPINYFPGYTGRVGALRRQTFSWRPQSNDFHV</sequence>
<gene>
    <name evidence="1" type="ORF">PENTCL1PPCAC_3798</name>
</gene>
<accession>A0AAV5SHF6</accession>
<evidence type="ECO:0000313" key="1">
    <source>
        <dbReference type="EMBL" id="GMS81623.1"/>
    </source>
</evidence>
<protein>
    <submittedName>
        <fullName evidence="1">Uncharacterized protein</fullName>
    </submittedName>
</protein>
<name>A0AAV5SHF6_9BILA</name>
<proteinExistence type="predicted"/>
<dbReference type="AlphaFoldDB" id="A0AAV5SHF6"/>